<gene>
    <name evidence="3" type="ORF">Ade02nite_23420</name>
</gene>
<evidence type="ECO:0000313" key="4">
    <source>
        <dbReference type="Proteomes" id="UP000609879"/>
    </source>
</evidence>
<dbReference type="EMBL" id="BOMI01000037">
    <property type="protein sequence ID" value="GID73701.1"/>
    <property type="molecule type" value="Genomic_DNA"/>
</dbReference>
<sequence length="145" mass="15015">MAPWVHRRTGGRDAGQITPFAVLFSVALFAVAGLVLDAGLALSVKVSALDTAQAAARAGAQELDLYLYRTQGRAQLEPGRAASVARSWLARAGVDGEASATATTVTVTVRRTSRTQLLQLVGVRSLRVSASTTAVAVQGINGPNT</sequence>
<protein>
    <recommendedName>
        <fullName evidence="2">Putative Flp pilus-assembly TadG-like N-terminal domain-containing protein</fullName>
    </recommendedName>
</protein>
<organism evidence="3 4">
    <name type="scientific">Paractinoplanes deccanensis</name>
    <dbReference type="NCBI Taxonomy" id="113561"/>
    <lineage>
        <taxon>Bacteria</taxon>
        <taxon>Bacillati</taxon>
        <taxon>Actinomycetota</taxon>
        <taxon>Actinomycetes</taxon>
        <taxon>Micromonosporales</taxon>
        <taxon>Micromonosporaceae</taxon>
        <taxon>Paractinoplanes</taxon>
    </lineage>
</organism>
<evidence type="ECO:0000259" key="2">
    <source>
        <dbReference type="Pfam" id="PF13400"/>
    </source>
</evidence>
<keyword evidence="1" id="KW-0812">Transmembrane</keyword>
<comment type="caution">
    <text evidence="3">The sequence shown here is derived from an EMBL/GenBank/DDBJ whole genome shotgun (WGS) entry which is preliminary data.</text>
</comment>
<reference evidence="3 4" key="1">
    <citation type="submission" date="2021-01" db="EMBL/GenBank/DDBJ databases">
        <title>Whole genome shotgun sequence of Actinoplanes deccanensis NBRC 13994.</title>
        <authorList>
            <person name="Komaki H."/>
            <person name="Tamura T."/>
        </authorList>
    </citation>
    <scope>NUCLEOTIDE SEQUENCE [LARGE SCALE GENOMIC DNA]</scope>
    <source>
        <strain evidence="3 4">NBRC 13994</strain>
    </source>
</reference>
<keyword evidence="4" id="KW-1185">Reference proteome</keyword>
<keyword evidence="1" id="KW-1133">Transmembrane helix</keyword>
<name>A0ABQ3Y117_9ACTN</name>
<feature type="transmembrane region" description="Helical" evidence="1">
    <location>
        <begin position="20"/>
        <end position="42"/>
    </location>
</feature>
<accession>A0ABQ3Y117</accession>
<dbReference type="InterPro" id="IPR028087">
    <property type="entry name" value="Tad_N"/>
</dbReference>
<evidence type="ECO:0000313" key="3">
    <source>
        <dbReference type="EMBL" id="GID73701.1"/>
    </source>
</evidence>
<proteinExistence type="predicted"/>
<dbReference type="Pfam" id="PF13400">
    <property type="entry name" value="Tad"/>
    <property type="match status" value="1"/>
</dbReference>
<feature type="domain" description="Putative Flp pilus-assembly TadG-like N-terminal" evidence="2">
    <location>
        <begin position="15"/>
        <end position="61"/>
    </location>
</feature>
<evidence type="ECO:0000256" key="1">
    <source>
        <dbReference type="SAM" id="Phobius"/>
    </source>
</evidence>
<dbReference type="Proteomes" id="UP000609879">
    <property type="component" value="Unassembled WGS sequence"/>
</dbReference>
<keyword evidence="1" id="KW-0472">Membrane</keyword>